<dbReference type="Proteomes" id="UP000327030">
    <property type="component" value="Chromosome 1"/>
</dbReference>
<dbReference type="InterPro" id="IPR027417">
    <property type="entry name" value="P-loop_NTPase"/>
</dbReference>
<evidence type="ECO:0000256" key="1">
    <source>
        <dbReference type="ARBA" id="ARBA00022741"/>
    </source>
</evidence>
<evidence type="ECO:0000313" key="6">
    <source>
        <dbReference type="Proteomes" id="UP000327030"/>
    </source>
</evidence>
<feature type="region of interest" description="Disordered" evidence="3">
    <location>
        <begin position="243"/>
        <end position="271"/>
    </location>
</feature>
<feature type="compositionally biased region" description="Basic and acidic residues" evidence="3">
    <location>
        <begin position="243"/>
        <end position="254"/>
    </location>
</feature>
<protein>
    <recommendedName>
        <fullName evidence="4">IstB-like ATP-binding domain-containing protein</fullName>
    </recommendedName>
</protein>
<dbReference type="PANTHER" id="PTHR30050">
    <property type="entry name" value="CHROMOSOMAL REPLICATION INITIATOR PROTEIN DNAA"/>
    <property type="match status" value="1"/>
</dbReference>
<gene>
    <name evidence="5" type="ORF">FXF36_03155</name>
</gene>
<keyword evidence="2" id="KW-0067">ATP-binding</keyword>
<proteinExistence type="predicted"/>
<dbReference type="Pfam" id="PF01695">
    <property type="entry name" value="IstB_IS21"/>
    <property type="match status" value="1"/>
</dbReference>
<name>A0A5P6VRT9_PSEXY</name>
<evidence type="ECO:0000313" key="5">
    <source>
        <dbReference type="EMBL" id="QFJ53934.1"/>
    </source>
</evidence>
<dbReference type="SUPFAM" id="SSF52540">
    <property type="entry name" value="P-loop containing nucleoside triphosphate hydrolases"/>
    <property type="match status" value="1"/>
</dbReference>
<dbReference type="CDD" id="cd00009">
    <property type="entry name" value="AAA"/>
    <property type="match status" value="1"/>
</dbReference>
<dbReference type="InterPro" id="IPR002611">
    <property type="entry name" value="IstB_ATP-bd"/>
</dbReference>
<evidence type="ECO:0000256" key="2">
    <source>
        <dbReference type="ARBA" id="ARBA00022840"/>
    </source>
</evidence>
<keyword evidence="1" id="KW-0547">Nucleotide-binding</keyword>
<dbReference type="OrthoDB" id="9776217at2"/>
<dbReference type="PANTHER" id="PTHR30050:SF4">
    <property type="entry name" value="ATP-BINDING PROTEIN RV3427C IN INSERTION SEQUENCE-RELATED"/>
    <property type="match status" value="1"/>
</dbReference>
<dbReference type="PIRSF" id="PIRSF003073">
    <property type="entry name" value="DNAC_TnpB_IstB"/>
    <property type="match status" value="1"/>
</dbReference>
<accession>A0A5P6VRT9</accession>
<reference evidence="6" key="1">
    <citation type="submission" date="2019-08" db="EMBL/GenBank/DDBJ databases">
        <title>Complete Genome Sequence of the Polysaccharide-Degrading Rumen Bacterium Pseudobutyrivibrio xylanivorans MA3014.</title>
        <authorList>
            <person name="Palevich N."/>
            <person name="Maclean P.H."/>
            <person name="Kelly W.J."/>
            <person name="Leahy S.C."/>
            <person name="Rakonjac J."/>
            <person name="Attwood G.T."/>
        </authorList>
    </citation>
    <scope>NUCLEOTIDE SEQUENCE [LARGE SCALE GENOMIC DNA]</scope>
    <source>
        <strain evidence="6">MA3014</strain>
    </source>
</reference>
<dbReference type="KEGG" id="pxv:FXF36_03155"/>
<evidence type="ECO:0000256" key="3">
    <source>
        <dbReference type="SAM" id="MobiDB-lite"/>
    </source>
</evidence>
<dbReference type="InterPro" id="IPR028350">
    <property type="entry name" value="DNAC/IstB-like"/>
</dbReference>
<dbReference type="AlphaFoldDB" id="A0A5P6VRT9"/>
<dbReference type="Gene3D" id="3.40.50.300">
    <property type="entry name" value="P-loop containing nucleotide triphosphate hydrolases"/>
    <property type="match status" value="1"/>
</dbReference>
<dbReference type="EMBL" id="CP043028">
    <property type="protein sequence ID" value="QFJ53934.1"/>
    <property type="molecule type" value="Genomic_DNA"/>
</dbReference>
<dbReference type="GO" id="GO:0006260">
    <property type="term" value="P:DNA replication"/>
    <property type="evidence" value="ECO:0007669"/>
    <property type="project" value="TreeGrafter"/>
</dbReference>
<feature type="domain" description="IstB-like ATP-binding" evidence="4">
    <location>
        <begin position="16"/>
        <end position="247"/>
    </location>
</feature>
<evidence type="ECO:0000259" key="4">
    <source>
        <dbReference type="Pfam" id="PF01695"/>
    </source>
</evidence>
<sequence>MDVKEVSIMNYQTAEQLSAMKLHAMRLEYARQDELPASEDLPFDERMAMIVTAQYDARQRAKTDRLIKLASLREPTATLENIDFDPIRKLKKADVARLSDCQWIKNGNNLIITGATGVGKTYLLSAFGRAACIFGYSVRCYRTTRLLTDLTIGKGDGSYNKLMRDLVKPDLLILDDFGMKQLDLPMTQDFLEVVEERYHHQRAIAISAQLPVKEWPSVFKDPTIADAVLDRIVRNAYRFDLKGPSRRPTVEHQPADAGDDSSNANNYTEEK</sequence>
<dbReference type="NCBIfam" id="NF038214">
    <property type="entry name" value="IS21_help_AAA"/>
    <property type="match status" value="1"/>
</dbReference>
<dbReference type="GO" id="GO:0005524">
    <property type="term" value="F:ATP binding"/>
    <property type="evidence" value="ECO:0007669"/>
    <property type="project" value="UniProtKB-KW"/>
</dbReference>
<dbReference type="InterPro" id="IPR047661">
    <property type="entry name" value="IstB"/>
</dbReference>
<organism evidence="5 6">
    <name type="scientific">Pseudobutyrivibrio xylanivorans</name>
    <dbReference type="NCBI Taxonomy" id="185007"/>
    <lineage>
        <taxon>Bacteria</taxon>
        <taxon>Bacillati</taxon>
        <taxon>Bacillota</taxon>
        <taxon>Clostridia</taxon>
        <taxon>Lachnospirales</taxon>
        <taxon>Lachnospiraceae</taxon>
        <taxon>Pseudobutyrivibrio</taxon>
    </lineage>
</organism>
<feature type="compositionally biased region" description="Polar residues" evidence="3">
    <location>
        <begin position="260"/>
        <end position="271"/>
    </location>
</feature>